<dbReference type="CDD" id="cd00156">
    <property type="entry name" value="REC"/>
    <property type="match status" value="1"/>
</dbReference>
<dbReference type="Pfam" id="PF00072">
    <property type="entry name" value="Response_reg"/>
    <property type="match status" value="1"/>
</dbReference>
<keyword evidence="3 4" id="KW-0597">Phosphoprotein</keyword>
<evidence type="ECO:0000313" key="10">
    <source>
        <dbReference type="Proteomes" id="UP000001784"/>
    </source>
</evidence>
<dbReference type="HOGENOM" id="CLU_000445_114_51_7"/>
<evidence type="ECO:0000256" key="1">
    <source>
        <dbReference type="ARBA" id="ARBA00000085"/>
    </source>
</evidence>
<dbReference type="PROSITE" id="PS50109">
    <property type="entry name" value="HIS_KIN"/>
    <property type="match status" value="1"/>
</dbReference>
<dbReference type="InterPro" id="IPR011006">
    <property type="entry name" value="CheY-like_superfamily"/>
</dbReference>
<evidence type="ECO:0000313" key="9">
    <source>
        <dbReference type="EMBL" id="ABK16701.1"/>
    </source>
</evidence>
<dbReference type="InterPro" id="IPR003661">
    <property type="entry name" value="HisK_dim/P_dom"/>
</dbReference>
<evidence type="ECO:0000259" key="8">
    <source>
        <dbReference type="PROSITE" id="PS50113"/>
    </source>
</evidence>
<dbReference type="InterPro" id="IPR000014">
    <property type="entry name" value="PAS"/>
</dbReference>
<dbReference type="Gene3D" id="3.30.450.20">
    <property type="entry name" value="PAS domain"/>
    <property type="match status" value="1"/>
</dbReference>
<dbReference type="PRINTS" id="PR00344">
    <property type="entry name" value="BCTRLSENSOR"/>
</dbReference>
<dbReference type="PROSITE" id="PS50110">
    <property type="entry name" value="RESPONSE_REGULATORY"/>
    <property type="match status" value="1"/>
</dbReference>
<dbReference type="Proteomes" id="UP000001784">
    <property type="component" value="Chromosome"/>
</dbReference>
<dbReference type="SMART" id="SM00388">
    <property type="entry name" value="HisKA"/>
    <property type="match status" value="1"/>
</dbReference>
<protein>
    <recommendedName>
        <fullName evidence="2">histidine kinase</fullName>
        <ecNumber evidence="2">2.7.13.3</ecNumber>
    </recommendedName>
</protein>
<dbReference type="EMBL" id="CP000478">
    <property type="protein sequence ID" value="ABK16701.1"/>
    <property type="molecule type" value="Genomic_DNA"/>
</dbReference>
<organism evidence="9 10">
    <name type="scientific">Syntrophobacter fumaroxidans (strain DSM 10017 / MPOB)</name>
    <dbReference type="NCBI Taxonomy" id="335543"/>
    <lineage>
        <taxon>Bacteria</taxon>
        <taxon>Pseudomonadati</taxon>
        <taxon>Thermodesulfobacteriota</taxon>
        <taxon>Syntrophobacteria</taxon>
        <taxon>Syntrophobacterales</taxon>
        <taxon>Syntrophobacteraceae</taxon>
        <taxon>Syntrophobacter</taxon>
    </lineage>
</organism>
<dbReference type="PANTHER" id="PTHR43065">
    <property type="entry name" value="SENSOR HISTIDINE KINASE"/>
    <property type="match status" value="1"/>
</dbReference>
<dbReference type="Pfam" id="PF13426">
    <property type="entry name" value="PAS_9"/>
    <property type="match status" value="1"/>
</dbReference>
<dbReference type="Gene3D" id="1.10.287.130">
    <property type="match status" value="1"/>
</dbReference>
<dbReference type="InParanoid" id="A0LGZ9"/>
<dbReference type="eggNOG" id="COG2202">
    <property type="taxonomic scope" value="Bacteria"/>
</dbReference>
<dbReference type="InterPro" id="IPR035965">
    <property type="entry name" value="PAS-like_dom_sf"/>
</dbReference>
<feature type="domain" description="Response regulatory" evidence="6">
    <location>
        <begin position="437"/>
        <end position="553"/>
    </location>
</feature>
<dbReference type="InterPro" id="IPR003594">
    <property type="entry name" value="HATPase_dom"/>
</dbReference>
<dbReference type="eggNOG" id="COG4191">
    <property type="taxonomic scope" value="Bacteria"/>
</dbReference>
<dbReference type="SUPFAM" id="SSF52172">
    <property type="entry name" value="CheY-like"/>
    <property type="match status" value="1"/>
</dbReference>
<dbReference type="NCBIfam" id="TIGR00229">
    <property type="entry name" value="sensory_box"/>
    <property type="match status" value="1"/>
</dbReference>
<dbReference type="SMART" id="SM00091">
    <property type="entry name" value="PAS"/>
    <property type="match status" value="1"/>
</dbReference>
<proteinExistence type="predicted"/>
<dbReference type="SUPFAM" id="SSF55785">
    <property type="entry name" value="PYP-like sensor domain (PAS domain)"/>
    <property type="match status" value="1"/>
</dbReference>
<evidence type="ECO:0000256" key="2">
    <source>
        <dbReference type="ARBA" id="ARBA00012438"/>
    </source>
</evidence>
<evidence type="ECO:0000259" key="6">
    <source>
        <dbReference type="PROSITE" id="PS50110"/>
    </source>
</evidence>
<dbReference type="SUPFAM" id="SSF55874">
    <property type="entry name" value="ATPase domain of HSP90 chaperone/DNA topoisomerase II/histidine kinase"/>
    <property type="match status" value="1"/>
</dbReference>
<dbReference type="InterPro" id="IPR036097">
    <property type="entry name" value="HisK_dim/P_sf"/>
</dbReference>
<dbReference type="InterPro" id="IPR001789">
    <property type="entry name" value="Sig_transdc_resp-reg_receiver"/>
</dbReference>
<dbReference type="AlphaFoldDB" id="A0LGZ9"/>
<dbReference type="InterPro" id="IPR005467">
    <property type="entry name" value="His_kinase_dom"/>
</dbReference>
<dbReference type="PANTHER" id="PTHR43065:SF42">
    <property type="entry name" value="TWO-COMPONENT SENSOR PPRA"/>
    <property type="match status" value="1"/>
</dbReference>
<evidence type="ECO:0000259" key="5">
    <source>
        <dbReference type="PROSITE" id="PS50109"/>
    </source>
</evidence>
<dbReference type="STRING" id="335543.Sfum_1007"/>
<comment type="catalytic activity">
    <reaction evidence="1">
        <text>ATP + protein L-histidine = ADP + protein N-phospho-L-histidine.</text>
        <dbReference type="EC" id="2.7.13.3"/>
    </reaction>
</comment>
<dbReference type="CDD" id="cd00082">
    <property type="entry name" value="HisKA"/>
    <property type="match status" value="1"/>
</dbReference>
<dbReference type="SMART" id="SM00387">
    <property type="entry name" value="HATPase_c"/>
    <property type="match status" value="1"/>
</dbReference>
<dbReference type="SUPFAM" id="SSF47384">
    <property type="entry name" value="Homodimeric domain of signal transducing histidine kinase"/>
    <property type="match status" value="1"/>
</dbReference>
<reference evidence="9 10" key="1">
    <citation type="submission" date="2006-10" db="EMBL/GenBank/DDBJ databases">
        <title>Complete sequence of Syntrophobacter fumaroxidans MPOB.</title>
        <authorList>
            <consortium name="US DOE Joint Genome Institute"/>
            <person name="Copeland A."/>
            <person name="Lucas S."/>
            <person name="Lapidus A."/>
            <person name="Barry K."/>
            <person name="Detter J.C."/>
            <person name="Glavina del Rio T."/>
            <person name="Hammon N."/>
            <person name="Israni S."/>
            <person name="Pitluck S."/>
            <person name="Goltsman E.G."/>
            <person name="Martinez M."/>
            <person name="Schmutz J."/>
            <person name="Larimer F."/>
            <person name="Land M."/>
            <person name="Hauser L."/>
            <person name="Kyrpides N."/>
            <person name="Kim E."/>
            <person name="Boone D.R."/>
            <person name="Brockman F."/>
            <person name="Culley D."/>
            <person name="Ferry J."/>
            <person name="Gunsalus R."/>
            <person name="McInerney M.J."/>
            <person name="Morrison M."/>
            <person name="Plugge C."/>
            <person name="Rohlin L."/>
            <person name="Scholten J."/>
            <person name="Sieber J."/>
            <person name="Stams A.J.M."/>
            <person name="Worm P."/>
            <person name="Henstra A.M."/>
            <person name="Richardson P."/>
        </authorList>
    </citation>
    <scope>NUCLEOTIDE SEQUENCE [LARGE SCALE GENOMIC DNA]</scope>
    <source>
        <strain evidence="10">DSM 10017 / MPOB</strain>
    </source>
</reference>
<sequence length="557" mass="62256">MEIKFRKKSGEFFIGLISSDIVTFKGERCLLSVTTDITELRLARDALVMSEKRYRELVQSANSIILRMDTKGRVTFLNEFAQTFYGYSDDEILGKNILDAIVPEKDSLGRDLTLMIRDILRDPDRFPNNEYENIRKNGERVWVAWANKGIYDQDGRLVEILSIGNDITHQKLLEEQYRQAQKMEAIGLLAGGVAHDFNNLLGVIMGYSELCLTTIHKESPLYDNIEHIKNAGLRAATLVRQLLAFSRKQILDPRVVDLNTIISETEKMLRRLIGEDIQLESTLEPDLWPVRIDPSQLEQVILNLAVNARDAMPDGGRLTIRTANVTLDDSFAREQVEAVAGPYVLLEVTDNGAGIDKDTLRRIFEPFFTTKEKGRGTGLGLATVYGIIKQSSGHISVRSRPRCGTTFSIYLPRVEEVAEAERYPRAGADAYPRGSETILLVEDEALLKTMIGQTLRRHGYTVLEAADGESALKVEAGHAGPIHLLVTDVVMPGMNGHQLAQKLAAARPETTVLYITGYADDPTVRRELSDATRAILQKPFTSEVLTQKIRGLLDGTE</sequence>
<dbReference type="PROSITE" id="PS50112">
    <property type="entry name" value="PAS"/>
    <property type="match status" value="1"/>
</dbReference>
<evidence type="ECO:0000259" key="7">
    <source>
        <dbReference type="PROSITE" id="PS50112"/>
    </source>
</evidence>
<feature type="modified residue" description="4-aspartylphosphate" evidence="4">
    <location>
        <position position="488"/>
    </location>
</feature>
<dbReference type="Pfam" id="PF02518">
    <property type="entry name" value="HATPase_c"/>
    <property type="match status" value="1"/>
</dbReference>
<dbReference type="InterPro" id="IPR000700">
    <property type="entry name" value="PAS-assoc_C"/>
</dbReference>
<dbReference type="eggNOG" id="COG3437">
    <property type="taxonomic scope" value="Bacteria"/>
</dbReference>
<dbReference type="Pfam" id="PF00512">
    <property type="entry name" value="HisKA"/>
    <property type="match status" value="1"/>
</dbReference>
<evidence type="ECO:0000256" key="4">
    <source>
        <dbReference type="PROSITE-ProRule" id="PRU00169"/>
    </source>
</evidence>
<keyword evidence="9" id="KW-0808">Transferase</keyword>
<dbReference type="SMART" id="SM00086">
    <property type="entry name" value="PAC"/>
    <property type="match status" value="2"/>
</dbReference>
<dbReference type="InterPro" id="IPR036890">
    <property type="entry name" value="HATPase_C_sf"/>
</dbReference>
<feature type="domain" description="PAC" evidence="8">
    <location>
        <begin position="127"/>
        <end position="179"/>
    </location>
</feature>
<evidence type="ECO:0000256" key="3">
    <source>
        <dbReference type="ARBA" id="ARBA00022553"/>
    </source>
</evidence>
<keyword evidence="10" id="KW-1185">Reference proteome</keyword>
<feature type="domain" description="Histidine kinase" evidence="5">
    <location>
        <begin position="192"/>
        <end position="415"/>
    </location>
</feature>
<dbReference type="SMART" id="SM00448">
    <property type="entry name" value="REC"/>
    <property type="match status" value="1"/>
</dbReference>
<dbReference type="Gene3D" id="3.40.50.2300">
    <property type="match status" value="1"/>
</dbReference>
<dbReference type="GO" id="GO:0000155">
    <property type="term" value="F:phosphorelay sensor kinase activity"/>
    <property type="evidence" value="ECO:0007669"/>
    <property type="project" value="InterPro"/>
</dbReference>
<dbReference type="KEGG" id="sfu:Sfum_1007"/>
<dbReference type="InterPro" id="IPR004358">
    <property type="entry name" value="Sig_transdc_His_kin-like_C"/>
</dbReference>
<dbReference type="InterPro" id="IPR001610">
    <property type="entry name" value="PAC"/>
</dbReference>
<accession>A0LGZ9</accession>
<keyword evidence="9" id="KW-0418">Kinase</keyword>
<name>A0LGZ9_SYNFM</name>
<feature type="domain" description="PAS" evidence="7">
    <location>
        <begin position="50"/>
        <end position="123"/>
    </location>
</feature>
<dbReference type="EC" id="2.7.13.3" evidence="2"/>
<dbReference type="PROSITE" id="PS50113">
    <property type="entry name" value="PAC"/>
    <property type="match status" value="1"/>
</dbReference>
<gene>
    <name evidence="9" type="ordered locus">Sfum_1007</name>
</gene>
<dbReference type="CDD" id="cd00130">
    <property type="entry name" value="PAS"/>
    <property type="match status" value="1"/>
</dbReference>
<dbReference type="Gene3D" id="3.30.565.10">
    <property type="entry name" value="Histidine kinase-like ATPase, C-terminal domain"/>
    <property type="match status" value="1"/>
</dbReference>